<comment type="caution">
    <text evidence="3">The sequence shown here is derived from an EMBL/GenBank/DDBJ whole genome shotgun (WGS) entry which is preliminary data.</text>
</comment>
<dbReference type="GO" id="GO:0016646">
    <property type="term" value="F:oxidoreductase activity, acting on the CH-NH group of donors, NAD or NADP as acceptor"/>
    <property type="evidence" value="ECO:0007669"/>
    <property type="project" value="UniProtKB-ARBA"/>
</dbReference>
<feature type="domain" description="Flavin reductase like" evidence="2">
    <location>
        <begin position="22"/>
        <end position="165"/>
    </location>
</feature>
<organism evidence="3 4">
    <name type="scientific">Candidatus Caccoplasma merdipullorum</name>
    <dbReference type="NCBI Taxonomy" id="2840718"/>
    <lineage>
        <taxon>Bacteria</taxon>
        <taxon>Pseudomonadati</taxon>
        <taxon>Bacteroidota</taxon>
        <taxon>Bacteroidia</taxon>
        <taxon>Bacteroidales</taxon>
        <taxon>Bacteroidaceae</taxon>
        <taxon>Bacteroidaceae incertae sedis</taxon>
        <taxon>Candidatus Caccoplasma</taxon>
    </lineage>
</organism>
<evidence type="ECO:0000256" key="1">
    <source>
        <dbReference type="ARBA" id="ARBA00038054"/>
    </source>
</evidence>
<evidence type="ECO:0000259" key="2">
    <source>
        <dbReference type="Pfam" id="PF01613"/>
    </source>
</evidence>
<dbReference type="InterPro" id="IPR012349">
    <property type="entry name" value="Split_barrel_FMN-bd"/>
</dbReference>
<reference evidence="3" key="1">
    <citation type="submission" date="2020-10" db="EMBL/GenBank/DDBJ databases">
        <authorList>
            <person name="Gilroy R."/>
        </authorList>
    </citation>
    <scope>NUCLEOTIDE SEQUENCE</scope>
    <source>
        <strain evidence="3">G3-4614</strain>
    </source>
</reference>
<dbReference type="InterPro" id="IPR052174">
    <property type="entry name" value="Flavoredoxin"/>
</dbReference>
<dbReference type="PANTHER" id="PTHR43567">
    <property type="entry name" value="FLAVOREDOXIN-RELATED-RELATED"/>
    <property type="match status" value="1"/>
</dbReference>
<dbReference type="InterPro" id="IPR002563">
    <property type="entry name" value="Flavin_Rdtase-like_dom"/>
</dbReference>
<sequence length="166" mass="19266">MKETDILEINENAVKLIGKEWMLITAGNMENYNTMTASWGNIGFLWGKPVATIYVRPQRYTLEYIEREECFTLSFFPEQYRKALNICGTKSGRDTDKVKEAGLTPYSPSDGIVSFKEARLVMKCRKLYKGKLDKDAFIDKEILPKWYPGGDLHYVYIAEIEKLWID</sequence>
<name>A0A9D9H6X9_9BACT</name>
<dbReference type="SUPFAM" id="SSF50475">
    <property type="entry name" value="FMN-binding split barrel"/>
    <property type="match status" value="1"/>
</dbReference>
<dbReference type="Pfam" id="PF01613">
    <property type="entry name" value="Flavin_Reduct"/>
    <property type="match status" value="1"/>
</dbReference>
<protein>
    <submittedName>
        <fullName evidence="3">Flavin reductase family protein</fullName>
    </submittedName>
</protein>
<dbReference type="Proteomes" id="UP000823636">
    <property type="component" value="Unassembled WGS sequence"/>
</dbReference>
<comment type="similarity">
    <text evidence="1">Belongs to the flavoredoxin family.</text>
</comment>
<dbReference type="GO" id="GO:0010181">
    <property type="term" value="F:FMN binding"/>
    <property type="evidence" value="ECO:0007669"/>
    <property type="project" value="InterPro"/>
</dbReference>
<evidence type="ECO:0000313" key="3">
    <source>
        <dbReference type="EMBL" id="MBO8438606.1"/>
    </source>
</evidence>
<dbReference type="PANTHER" id="PTHR43567:SF5">
    <property type="entry name" value="HYPOTHETICAL CYTOSOLIC PROTEIN"/>
    <property type="match status" value="1"/>
</dbReference>
<dbReference type="EMBL" id="JADIMW010000072">
    <property type="protein sequence ID" value="MBO8438606.1"/>
    <property type="molecule type" value="Genomic_DNA"/>
</dbReference>
<dbReference type="Gene3D" id="2.30.110.10">
    <property type="entry name" value="Electron Transport, Fmn-binding Protein, Chain A"/>
    <property type="match status" value="1"/>
</dbReference>
<reference evidence="3" key="2">
    <citation type="journal article" date="2021" name="PeerJ">
        <title>Extensive microbial diversity within the chicken gut microbiome revealed by metagenomics and culture.</title>
        <authorList>
            <person name="Gilroy R."/>
            <person name="Ravi A."/>
            <person name="Getino M."/>
            <person name="Pursley I."/>
            <person name="Horton D.L."/>
            <person name="Alikhan N.F."/>
            <person name="Baker D."/>
            <person name="Gharbi K."/>
            <person name="Hall N."/>
            <person name="Watson M."/>
            <person name="Adriaenssens E.M."/>
            <person name="Foster-Nyarko E."/>
            <person name="Jarju S."/>
            <person name="Secka A."/>
            <person name="Antonio M."/>
            <person name="Oren A."/>
            <person name="Chaudhuri R.R."/>
            <person name="La Ragione R."/>
            <person name="Hildebrand F."/>
            <person name="Pallen M.J."/>
        </authorList>
    </citation>
    <scope>NUCLEOTIDE SEQUENCE</scope>
    <source>
        <strain evidence="3">G3-4614</strain>
    </source>
</reference>
<proteinExistence type="inferred from homology"/>
<accession>A0A9D9H6X9</accession>
<evidence type="ECO:0000313" key="4">
    <source>
        <dbReference type="Proteomes" id="UP000823636"/>
    </source>
</evidence>
<dbReference type="AlphaFoldDB" id="A0A9D9H6X9"/>
<gene>
    <name evidence="3" type="ORF">IAC54_06885</name>
</gene>